<evidence type="ECO:0000313" key="1">
    <source>
        <dbReference type="RefSeq" id="XP_016438012.1"/>
    </source>
</evidence>
<dbReference type="PaxDb" id="4097-A0A1S3XDU1"/>
<sequence>AETDPSFASIKPLDVKQILLLSLGTGTSADFAGTYTTKEAANWGLVSGLFHNNSNPLSEMLSEASIIMNDYYIATIYSPLGAEKNYLRIEKTTLTGTTTEMDNATEANMNLLVQIGENLLKKPASNGNPETNEEDLKRFAKLLSERKKKGANKADS</sequence>
<dbReference type="AlphaFoldDB" id="A0A1S3XDU1"/>
<protein>
    <submittedName>
        <fullName evidence="1">Patatin-2-Kuras 1-like</fullName>
    </submittedName>
</protein>
<dbReference type="STRING" id="4097.A0A1S3XDU1"/>
<feature type="non-terminal residue" evidence="1">
    <location>
        <position position="1"/>
    </location>
</feature>
<dbReference type="RefSeq" id="XP_016438012.1">
    <property type="nucleotide sequence ID" value="XM_016582526.1"/>
</dbReference>
<dbReference type="PANTHER" id="PTHR32176:SF85">
    <property type="entry name" value="PATATIN GROUP D-2"/>
    <property type="match status" value="1"/>
</dbReference>
<accession>A0A1S3XDU1</accession>
<dbReference type="KEGG" id="nta:107764005"/>
<dbReference type="Gene3D" id="3.40.1090.10">
    <property type="entry name" value="Cytosolic phospholipase A2 catalytic domain"/>
    <property type="match status" value="1"/>
</dbReference>
<gene>
    <name evidence="1" type="primary">LOC107764005</name>
</gene>
<organism evidence="1">
    <name type="scientific">Nicotiana tabacum</name>
    <name type="common">Common tobacco</name>
    <dbReference type="NCBI Taxonomy" id="4097"/>
    <lineage>
        <taxon>Eukaryota</taxon>
        <taxon>Viridiplantae</taxon>
        <taxon>Streptophyta</taxon>
        <taxon>Embryophyta</taxon>
        <taxon>Tracheophyta</taxon>
        <taxon>Spermatophyta</taxon>
        <taxon>Magnoliopsida</taxon>
        <taxon>eudicotyledons</taxon>
        <taxon>Gunneridae</taxon>
        <taxon>Pentapetalae</taxon>
        <taxon>asterids</taxon>
        <taxon>lamiids</taxon>
        <taxon>Solanales</taxon>
        <taxon>Solanaceae</taxon>
        <taxon>Nicotianoideae</taxon>
        <taxon>Nicotianeae</taxon>
        <taxon>Nicotiana</taxon>
    </lineage>
</organism>
<name>A0A1S3XDU1_TOBAC</name>
<dbReference type="SMR" id="A0A1S3XDU1"/>
<dbReference type="OrthoDB" id="1297549at2759"/>
<dbReference type="SUPFAM" id="SSF52151">
    <property type="entry name" value="FabD/lysophospholipase-like"/>
    <property type="match status" value="1"/>
</dbReference>
<reference evidence="1" key="1">
    <citation type="submission" date="2025-08" db="UniProtKB">
        <authorList>
            <consortium name="RefSeq"/>
        </authorList>
    </citation>
    <scope>IDENTIFICATION</scope>
</reference>
<dbReference type="InterPro" id="IPR016035">
    <property type="entry name" value="Acyl_Trfase/lysoPLipase"/>
</dbReference>
<dbReference type="OMA" id="IIMNDYY"/>
<dbReference type="PANTHER" id="PTHR32176">
    <property type="entry name" value="XYLOSE ISOMERASE"/>
    <property type="match status" value="1"/>
</dbReference>
<proteinExistence type="predicted"/>